<keyword evidence="1" id="KW-0472">Membrane</keyword>
<sequence>MEPPPRLYHYGGLFTSVRSIDLPLKILLILSVLLLLIVIAAWIVSRKTYRRAPKDVKCVRIRLGEINDLETVDILIRRDDNWKRGLFTGKVHNRLTLVVNDWKVICLYEDDENLDNYFSLIPGTFRRKWYGLWLSDYTLLHRSHLRAIAFHAFDTLSPVTFPLIGSFATRRLQSNPCPLGKDVLNSPDLDTWIWDLVIELVFFNSPDFSSGSSFASKHSLVECLRNQMLQLLQMHNSGKCSSGSTLIAEFDRLLSPLVRHVIKIFSRPHEQTSDTKYRNPFGCSTSLLHQFVQAHHQLEEEGEFVGFLNPVHIAHLLVEISLISRCCLLRAMRLLFVVLAVNNDWQCRLREECKQALSTGSKCSKVATSSPKSITPPDCLHLRHVDCFPWTKALVNEVIRFGAVGFPISALREAPRDGHLLDYDYAEGELILLNQLVYFNDGRVWEAIRYLRPGDKKKPVFAETATLSEDDAGDNHFDSPDLPFNPHRFLRKCNSDPENEQFRLEIPGHWTRHMLTGHVVCVPNDFVYRLLTTILVHMFGTGLSVTIGEGSAMLRCKGTGDNHFLRNPRDVPPISLACISDQ</sequence>
<keyword evidence="1" id="KW-1133">Transmembrane helix</keyword>
<dbReference type="Proteomes" id="UP000728185">
    <property type="component" value="Unassembled WGS sequence"/>
</dbReference>
<keyword evidence="1" id="KW-0812">Transmembrane</keyword>
<dbReference type="OrthoDB" id="6239388at2759"/>
<evidence type="ECO:0000313" key="2">
    <source>
        <dbReference type="EMBL" id="KAA0185400.1"/>
    </source>
</evidence>
<comment type="caution">
    <text evidence="2">The sequence shown here is derived from an EMBL/GenBank/DDBJ whole genome shotgun (WGS) entry which is preliminary data.</text>
</comment>
<dbReference type="EMBL" id="LUCM01010494">
    <property type="protein sequence ID" value="KAA0185400.1"/>
    <property type="molecule type" value="Genomic_DNA"/>
</dbReference>
<dbReference type="GO" id="GO:0004497">
    <property type="term" value="F:monooxygenase activity"/>
    <property type="evidence" value="ECO:0007669"/>
    <property type="project" value="InterPro"/>
</dbReference>
<proteinExistence type="predicted"/>
<keyword evidence="3" id="KW-1185">Reference proteome</keyword>
<gene>
    <name evidence="2" type="ORF">FBUS_07691</name>
</gene>
<organism evidence="2 3">
    <name type="scientific">Fasciolopsis buskii</name>
    <dbReference type="NCBI Taxonomy" id="27845"/>
    <lineage>
        <taxon>Eukaryota</taxon>
        <taxon>Metazoa</taxon>
        <taxon>Spiralia</taxon>
        <taxon>Lophotrochozoa</taxon>
        <taxon>Platyhelminthes</taxon>
        <taxon>Trematoda</taxon>
        <taxon>Digenea</taxon>
        <taxon>Plagiorchiida</taxon>
        <taxon>Echinostomata</taxon>
        <taxon>Echinostomatoidea</taxon>
        <taxon>Fasciolidae</taxon>
        <taxon>Fasciolopsis</taxon>
    </lineage>
</organism>
<dbReference type="GO" id="GO:0016705">
    <property type="term" value="F:oxidoreductase activity, acting on paired donors, with incorporation or reduction of molecular oxygen"/>
    <property type="evidence" value="ECO:0007669"/>
    <property type="project" value="InterPro"/>
</dbReference>
<name>A0A8E0RNW3_9TREM</name>
<dbReference type="AlphaFoldDB" id="A0A8E0RNW3"/>
<reference evidence="2" key="1">
    <citation type="submission" date="2019-05" db="EMBL/GenBank/DDBJ databases">
        <title>Annotation for the trematode Fasciolopsis buski.</title>
        <authorList>
            <person name="Choi Y.-J."/>
        </authorList>
    </citation>
    <scope>NUCLEOTIDE SEQUENCE</scope>
    <source>
        <strain evidence="2">HT</strain>
        <tissue evidence="2">Whole worm</tissue>
    </source>
</reference>
<evidence type="ECO:0008006" key="4">
    <source>
        <dbReference type="Google" id="ProtNLM"/>
    </source>
</evidence>
<feature type="transmembrane region" description="Helical" evidence="1">
    <location>
        <begin position="26"/>
        <end position="44"/>
    </location>
</feature>
<dbReference type="GO" id="GO:0020037">
    <property type="term" value="F:heme binding"/>
    <property type="evidence" value="ECO:0007669"/>
    <property type="project" value="InterPro"/>
</dbReference>
<evidence type="ECO:0000313" key="3">
    <source>
        <dbReference type="Proteomes" id="UP000728185"/>
    </source>
</evidence>
<protein>
    <recommendedName>
        <fullName evidence="4">Cytochrome P450</fullName>
    </recommendedName>
</protein>
<dbReference type="SUPFAM" id="SSF48264">
    <property type="entry name" value="Cytochrome P450"/>
    <property type="match status" value="1"/>
</dbReference>
<evidence type="ECO:0000256" key="1">
    <source>
        <dbReference type="SAM" id="Phobius"/>
    </source>
</evidence>
<accession>A0A8E0RNW3</accession>
<dbReference type="InterPro" id="IPR036396">
    <property type="entry name" value="Cyt_P450_sf"/>
</dbReference>
<dbReference type="Gene3D" id="1.10.630.10">
    <property type="entry name" value="Cytochrome P450"/>
    <property type="match status" value="1"/>
</dbReference>
<dbReference type="GO" id="GO:0005506">
    <property type="term" value="F:iron ion binding"/>
    <property type="evidence" value="ECO:0007669"/>
    <property type="project" value="InterPro"/>
</dbReference>